<dbReference type="Pfam" id="PF00224">
    <property type="entry name" value="PK"/>
    <property type="match status" value="1"/>
</dbReference>
<dbReference type="STRING" id="198092.SAMN02745194_02087"/>
<protein>
    <recommendedName>
        <fullName evidence="3 12">Pyruvate kinase</fullName>
        <ecNumber evidence="3 12">2.7.1.40</ecNumber>
    </recommendedName>
</protein>
<proteinExistence type="inferred from homology"/>
<dbReference type="InterPro" id="IPR015813">
    <property type="entry name" value="Pyrv/PenolPyrv_kinase-like_dom"/>
</dbReference>
<keyword evidence="11 15" id="KW-0670">Pyruvate</keyword>
<comment type="similarity">
    <text evidence="2 12">Belongs to the pyruvate kinase family.</text>
</comment>
<dbReference type="EMBL" id="FQZF01000010">
    <property type="protein sequence ID" value="SHJ24325.1"/>
    <property type="molecule type" value="Genomic_DNA"/>
</dbReference>
<dbReference type="EC" id="2.7.1.40" evidence="3 12"/>
<dbReference type="GO" id="GO:0000287">
    <property type="term" value="F:magnesium ion binding"/>
    <property type="evidence" value="ECO:0007669"/>
    <property type="project" value="InterPro"/>
</dbReference>
<evidence type="ECO:0000256" key="1">
    <source>
        <dbReference type="ARBA" id="ARBA00004997"/>
    </source>
</evidence>
<feature type="region of interest" description="Disordered" evidence="13">
    <location>
        <begin position="1"/>
        <end position="24"/>
    </location>
</feature>
<dbReference type="GO" id="GO:0005524">
    <property type="term" value="F:ATP binding"/>
    <property type="evidence" value="ECO:0007669"/>
    <property type="project" value="UniProtKB-KW"/>
</dbReference>
<dbReference type="UniPathway" id="UPA00109">
    <property type="reaction ID" value="UER00188"/>
</dbReference>
<evidence type="ECO:0000256" key="5">
    <source>
        <dbReference type="ARBA" id="ARBA00022723"/>
    </source>
</evidence>
<reference evidence="15 16" key="1">
    <citation type="submission" date="2016-11" db="EMBL/GenBank/DDBJ databases">
        <authorList>
            <person name="Jaros S."/>
            <person name="Januszkiewicz K."/>
            <person name="Wedrychowicz H."/>
        </authorList>
    </citation>
    <scope>NUCLEOTIDE SEQUENCE [LARGE SCALE GENOMIC DNA]</scope>
    <source>
        <strain evidence="15 16">DSM 14916</strain>
    </source>
</reference>
<gene>
    <name evidence="15" type="ORF">SAMN02745194_02087</name>
</gene>
<dbReference type="SUPFAM" id="SSF50800">
    <property type="entry name" value="PK beta-barrel domain-like"/>
    <property type="match status" value="1"/>
</dbReference>
<evidence type="ECO:0000256" key="12">
    <source>
        <dbReference type="RuleBase" id="RU000504"/>
    </source>
</evidence>
<keyword evidence="6" id="KW-0547">Nucleotide-binding</keyword>
<dbReference type="InterPro" id="IPR015806">
    <property type="entry name" value="Pyrv_Knase_insert_dom_sf"/>
</dbReference>
<keyword evidence="5" id="KW-0479">Metal-binding</keyword>
<evidence type="ECO:0000256" key="13">
    <source>
        <dbReference type="SAM" id="MobiDB-lite"/>
    </source>
</evidence>
<evidence type="ECO:0000313" key="15">
    <source>
        <dbReference type="EMBL" id="SHJ24325.1"/>
    </source>
</evidence>
<dbReference type="GO" id="GO:0030955">
    <property type="term" value="F:potassium ion binding"/>
    <property type="evidence" value="ECO:0007669"/>
    <property type="project" value="InterPro"/>
</dbReference>
<comment type="pathway">
    <text evidence="1 12">Carbohydrate degradation; glycolysis; pyruvate from D-glyceraldehyde 3-phosphate: step 5/5.</text>
</comment>
<keyword evidence="10 12" id="KW-0324">Glycolysis</keyword>
<evidence type="ECO:0000313" key="16">
    <source>
        <dbReference type="Proteomes" id="UP000184387"/>
    </source>
</evidence>
<keyword evidence="16" id="KW-1185">Reference proteome</keyword>
<evidence type="ECO:0000256" key="2">
    <source>
        <dbReference type="ARBA" id="ARBA00008663"/>
    </source>
</evidence>
<evidence type="ECO:0000256" key="4">
    <source>
        <dbReference type="ARBA" id="ARBA00022679"/>
    </source>
</evidence>
<dbReference type="GO" id="GO:0004743">
    <property type="term" value="F:pyruvate kinase activity"/>
    <property type="evidence" value="ECO:0007669"/>
    <property type="project" value="UniProtKB-EC"/>
</dbReference>
<dbReference type="Gene3D" id="2.40.33.10">
    <property type="entry name" value="PK beta-barrel domain-like"/>
    <property type="match status" value="1"/>
</dbReference>
<dbReference type="Proteomes" id="UP000184387">
    <property type="component" value="Unassembled WGS sequence"/>
</dbReference>
<dbReference type="SUPFAM" id="SSF51621">
    <property type="entry name" value="Phosphoenolpyruvate/pyruvate domain"/>
    <property type="match status" value="1"/>
</dbReference>
<dbReference type="InterPro" id="IPR015793">
    <property type="entry name" value="Pyrv_Knase_brl"/>
</dbReference>
<dbReference type="InterPro" id="IPR001697">
    <property type="entry name" value="Pyr_Knase"/>
</dbReference>
<dbReference type="InterPro" id="IPR040442">
    <property type="entry name" value="Pyrv_kinase-like_dom_sf"/>
</dbReference>
<dbReference type="PANTHER" id="PTHR11817">
    <property type="entry name" value="PYRUVATE KINASE"/>
    <property type="match status" value="1"/>
</dbReference>
<dbReference type="GO" id="GO:0016301">
    <property type="term" value="F:kinase activity"/>
    <property type="evidence" value="ECO:0007669"/>
    <property type="project" value="UniProtKB-KW"/>
</dbReference>
<evidence type="ECO:0000259" key="14">
    <source>
        <dbReference type="Pfam" id="PF00224"/>
    </source>
</evidence>
<organism evidence="15 16">
    <name type="scientific">Muricoccus roseus</name>
    <dbReference type="NCBI Taxonomy" id="198092"/>
    <lineage>
        <taxon>Bacteria</taxon>
        <taxon>Pseudomonadati</taxon>
        <taxon>Pseudomonadota</taxon>
        <taxon>Alphaproteobacteria</taxon>
        <taxon>Acetobacterales</taxon>
        <taxon>Roseomonadaceae</taxon>
        <taxon>Muricoccus</taxon>
    </lineage>
</organism>
<evidence type="ECO:0000256" key="6">
    <source>
        <dbReference type="ARBA" id="ARBA00022741"/>
    </source>
</evidence>
<dbReference type="Gene3D" id="3.20.20.60">
    <property type="entry name" value="Phosphoenolpyruvate-binding domains"/>
    <property type="match status" value="1"/>
</dbReference>
<dbReference type="AlphaFoldDB" id="A0A1M6HQ33"/>
<keyword evidence="7 12" id="KW-0418">Kinase</keyword>
<accession>A0A1M6HQ33</accession>
<keyword evidence="9 12" id="KW-0460">Magnesium</keyword>
<evidence type="ECO:0000256" key="8">
    <source>
        <dbReference type="ARBA" id="ARBA00022840"/>
    </source>
</evidence>
<keyword evidence="8" id="KW-0067">ATP-binding</keyword>
<evidence type="ECO:0000256" key="7">
    <source>
        <dbReference type="ARBA" id="ARBA00022777"/>
    </source>
</evidence>
<evidence type="ECO:0000256" key="9">
    <source>
        <dbReference type="ARBA" id="ARBA00022842"/>
    </source>
</evidence>
<name>A0A1M6HQ33_9PROT</name>
<dbReference type="InterPro" id="IPR011037">
    <property type="entry name" value="Pyrv_Knase-like_insert_dom_sf"/>
</dbReference>
<dbReference type="PRINTS" id="PR01050">
    <property type="entry name" value="PYRUVTKNASE"/>
</dbReference>
<keyword evidence="4 12" id="KW-0808">Transferase</keyword>
<comment type="catalytic activity">
    <reaction evidence="12">
        <text>pyruvate + ATP = phosphoenolpyruvate + ADP + H(+)</text>
        <dbReference type="Rhea" id="RHEA:18157"/>
        <dbReference type="ChEBI" id="CHEBI:15361"/>
        <dbReference type="ChEBI" id="CHEBI:15378"/>
        <dbReference type="ChEBI" id="CHEBI:30616"/>
        <dbReference type="ChEBI" id="CHEBI:58702"/>
        <dbReference type="ChEBI" id="CHEBI:456216"/>
        <dbReference type="EC" id="2.7.1.40"/>
    </reaction>
</comment>
<sequence>MKQLKPAARLPVKKPARAMRPSPRPDIVALHGEVARLRQAVREEGEAAVAGWAECLHRPEFGPSARNLAHYLALRHRDLRALQSPLMALGLSSLGRLESRVLPGLEAVEATLGRLAGQEGGDWPSEAAFFAGQELLARRTEEVLGPVSPDRQVGLLVTCPSEAADGPGFMLELARCGVEAVRINCAHDDATIWARMVEHVRAAESETGRRLRILMDLAGPKIRTGKVRHLRDGKRILEGARLAIVPPGGLRRLDEDEADFAAECTLAEVFGMARAGERVFLDDGKIGAVIDRADDGCLLTRVTRADAKGVKLKREKGINFPDTDLRCAALTAKDLEDLDFIVRHADGVGYSFVQSAADMKDLQDALAARRPEDWQRLSVILKIETQRAVRALPEIVVRAAGRQPTAIMIARGDLAVEIGFARVAEMQEEILWIGEAAHVPVIWATQVLENLVKKGMPSRGEMTDAAMASRAECVMLNKGPHVFEAVRELDTLLRRMAEHQHKKTPRLRRLASW</sequence>
<feature type="domain" description="Pyruvate kinase barrel" evidence="14">
    <location>
        <begin position="170"/>
        <end position="477"/>
    </location>
</feature>
<evidence type="ECO:0000256" key="11">
    <source>
        <dbReference type="ARBA" id="ARBA00023317"/>
    </source>
</evidence>
<evidence type="ECO:0000256" key="3">
    <source>
        <dbReference type="ARBA" id="ARBA00012142"/>
    </source>
</evidence>
<evidence type="ECO:0000256" key="10">
    <source>
        <dbReference type="ARBA" id="ARBA00023152"/>
    </source>
</evidence>